<sequence>MKNVLTVDQIMDLTQGIPLTRSVLRNALETASKDQRAFMADLLTAEHASRQRARQDRLLRQARFPLRKTLNDYDYSMITWPANWQQSDLLSLEFIANYHDLVLYGDVGTGKTHLAIGLGHAACQAGYATRFFTAASLIAYLRQAQDKGTLEAAITSIGKANLIIIDEFGYLPIDTTGARLLYQIIANAYETQSIIYTSNLEFSRWASILGDANMAAAIIDRTIHHGRILNFTGTSWPLSHSTMK</sequence>
<dbReference type="RefSeq" id="WP_367199450.1">
    <property type="nucleotide sequence ID" value="NZ_JBAGLV010000005.1"/>
</dbReference>
<keyword evidence="2" id="KW-0547">Nucleotide-binding</keyword>
<dbReference type="InterPro" id="IPR002611">
    <property type="entry name" value="IstB_ATP-bd"/>
</dbReference>
<dbReference type="PANTHER" id="PTHR30050">
    <property type="entry name" value="CHROMOSOMAL REPLICATION INITIATOR PROTEIN DNAA"/>
    <property type="match status" value="1"/>
</dbReference>
<reference evidence="5 6" key="1">
    <citation type="submission" date="2024-01" db="EMBL/GenBank/DDBJ databases">
        <title>Genomic analysis and antimicrobial resistance profiles of Trueperella pyogenes isolated from domestic and wild animals.</title>
        <authorList>
            <person name="Magossi G."/>
            <person name="Gzyl K.E."/>
            <person name="Holman D.B."/>
            <person name="Amat S."/>
        </authorList>
    </citation>
    <scope>NUCLEOTIDE SEQUENCE [LARGE SCALE GENOMIC DNA]</scope>
    <source>
        <strain evidence="5 6">1494</strain>
    </source>
</reference>
<dbReference type="InterPro" id="IPR028350">
    <property type="entry name" value="DNAC/IstB-like"/>
</dbReference>
<evidence type="ECO:0000313" key="6">
    <source>
        <dbReference type="Proteomes" id="UP001555100"/>
    </source>
</evidence>
<dbReference type="Pfam" id="PF01695">
    <property type="entry name" value="IstB_IS21"/>
    <property type="match status" value="1"/>
</dbReference>
<dbReference type="PANTHER" id="PTHR30050:SF4">
    <property type="entry name" value="ATP-BINDING PROTEIN RV3427C IN INSERTION SEQUENCE-RELATED"/>
    <property type="match status" value="1"/>
</dbReference>
<dbReference type="PIRSF" id="PIRSF003073">
    <property type="entry name" value="DNAC_TnpB_IstB"/>
    <property type="match status" value="1"/>
</dbReference>
<organism evidence="5 6">
    <name type="scientific">Trueperella pyogenes</name>
    <dbReference type="NCBI Taxonomy" id="1661"/>
    <lineage>
        <taxon>Bacteria</taxon>
        <taxon>Bacillati</taxon>
        <taxon>Actinomycetota</taxon>
        <taxon>Actinomycetes</taxon>
        <taxon>Actinomycetales</taxon>
        <taxon>Actinomycetaceae</taxon>
        <taxon>Trueperella</taxon>
    </lineage>
</organism>
<dbReference type="InterPro" id="IPR027417">
    <property type="entry name" value="P-loop_NTPase"/>
</dbReference>
<evidence type="ECO:0000256" key="2">
    <source>
        <dbReference type="ARBA" id="ARBA00022741"/>
    </source>
</evidence>
<feature type="domain" description="AAA+ ATPase" evidence="4">
    <location>
        <begin position="97"/>
        <end position="229"/>
    </location>
</feature>
<dbReference type="Gene3D" id="3.40.50.300">
    <property type="entry name" value="P-loop containing nucleotide triphosphate hydrolases"/>
    <property type="match status" value="1"/>
</dbReference>
<protein>
    <submittedName>
        <fullName evidence="5">IS21-like element helper ATPase IstB</fullName>
    </submittedName>
</protein>
<comment type="caution">
    <text evidence="5">The sequence shown here is derived from an EMBL/GenBank/DDBJ whole genome shotgun (WGS) entry which is preliminary data.</text>
</comment>
<evidence type="ECO:0000259" key="4">
    <source>
        <dbReference type="SMART" id="SM00382"/>
    </source>
</evidence>
<evidence type="ECO:0000313" key="5">
    <source>
        <dbReference type="EMBL" id="MEW6955495.1"/>
    </source>
</evidence>
<evidence type="ECO:0000256" key="1">
    <source>
        <dbReference type="ARBA" id="ARBA00008059"/>
    </source>
</evidence>
<proteinExistence type="inferred from homology"/>
<dbReference type="InterPro" id="IPR003593">
    <property type="entry name" value="AAA+_ATPase"/>
</dbReference>
<dbReference type="EMBL" id="JBAGNM010000036">
    <property type="protein sequence ID" value="MEW6955495.1"/>
    <property type="molecule type" value="Genomic_DNA"/>
</dbReference>
<dbReference type="Proteomes" id="UP001555100">
    <property type="component" value="Unassembled WGS sequence"/>
</dbReference>
<accession>A0ABV3NE38</accession>
<dbReference type="SUPFAM" id="SSF52540">
    <property type="entry name" value="P-loop containing nucleoside triphosphate hydrolases"/>
    <property type="match status" value="1"/>
</dbReference>
<keyword evidence="6" id="KW-1185">Reference proteome</keyword>
<dbReference type="InterPro" id="IPR047661">
    <property type="entry name" value="IstB"/>
</dbReference>
<dbReference type="CDD" id="cd00009">
    <property type="entry name" value="AAA"/>
    <property type="match status" value="1"/>
</dbReference>
<dbReference type="NCBIfam" id="NF038214">
    <property type="entry name" value="IS21_help_AAA"/>
    <property type="match status" value="1"/>
</dbReference>
<keyword evidence="3" id="KW-0067">ATP-binding</keyword>
<evidence type="ECO:0000256" key="3">
    <source>
        <dbReference type="ARBA" id="ARBA00022840"/>
    </source>
</evidence>
<dbReference type="SMART" id="SM00382">
    <property type="entry name" value="AAA"/>
    <property type="match status" value="1"/>
</dbReference>
<comment type="similarity">
    <text evidence="1">Belongs to the IS21/IS1162 putative ATP-binding protein family.</text>
</comment>
<name>A0ABV3NE38_9ACTO</name>
<gene>
    <name evidence="5" type="primary">istB</name>
    <name evidence="5" type="ORF">V3M73_10755</name>
</gene>